<dbReference type="GO" id="GO:0045666">
    <property type="term" value="P:positive regulation of neuron differentiation"/>
    <property type="evidence" value="ECO:0007669"/>
    <property type="project" value="TreeGrafter"/>
</dbReference>
<dbReference type="Pfam" id="PF10146">
    <property type="entry name" value="zf-C4H2"/>
    <property type="match status" value="1"/>
</dbReference>
<dbReference type="GO" id="GO:0005634">
    <property type="term" value="C:nucleus"/>
    <property type="evidence" value="ECO:0007669"/>
    <property type="project" value="TreeGrafter"/>
</dbReference>
<dbReference type="AlphaFoldDB" id="A0A4V6I7M4"/>
<comment type="caution">
    <text evidence="1">The sequence shown here is derived from an EMBL/GenBank/DDBJ whole genome shotgun (WGS) entry which is preliminary data.</text>
</comment>
<protein>
    <recommendedName>
        <fullName evidence="3">C4H2-type domain-containing protein</fullName>
    </recommendedName>
</protein>
<name>A0A4V6I7M4_STECR</name>
<reference evidence="1 2" key="1">
    <citation type="journal article" date="2015" name="Genome Biol.">
        <title>Comparative genomics of Steinernema reveals deeply conserved gene regulatory networks.</title>
        <authorList>
            <person name="Dillman A.R."/>
            <person name="Macchietto M."/>
            <person name="Porter C.F."/>
            <person name="Rogers A."/>
            <person name="Williams B."/>
            <person name="Antoshechkin I."/>
            <person name="Lee M.M."/>
            <person name="Goodwin Z."/>
            <person name="Lu X."/>
            <person name="Lewis E.E."/>
            <person name="Goodrich-Blair H."/>
            <person name="Stock S.P."/>
            <person name="Adams B.J."/>
            <person name="Sternberg P.W."/>
            <person name="Mortazavi A."/>
        </authorList>
    </citation>
    <scope>NUCLEOTIDE SEQUENCE [LARGE SCALE GENOMIC DNA]</scope>
    <source>
        <strain evidence="1 2">ALL</strain>
    </source>
</reference>
<dbReference type="EMBL" id="CM016762">
    <property type="protein sequence ID" value="TMS34583.1"/>
    <property type="molecule type" value="Genomic_DNA"/>
</dbReference>
<evidence type="ECO:0000313" key="1">
    <source>
        <dbReference type="EMBL" id="TMS34583.1"/>
    </source>
</evidence>
<evidence type="ECO:0000313" key="2">
    <source>
        <dbReference type="Proteomes" id="UP000298663"/>
    </source>
</evidence>
<keyword evidence="2" id="KW-1185">Reference proteome</keyword>
<dbReference type="InterPro" id="IPR018482">
    <property type="entry name" value="Znf-C4H2"/>
</dbReference>
<sequence length="201" mass="23135">MEEQLVLIGEASSKVNEFHETLDCLKRDVEVYEANETFLQKCDHCAAGLETERKAHAEELRLINQDINHLEDIIKNLRNSQETKKSHLLRKLAEFQVEIHHTNEFCRSTGVPENQLIDMNVMSAFNDLTNGQLQAEAVIQSNIVNFFPSPSVLFQKPVVPKEKTCVQCNRKIHRNSPVCPFCKYKSVPKCKRYNSHANNKK</sequence>
<dbReference type="EMBL" id="AZBU02000001">
    <property type="protein sequence ID" value="TMS34583.1"/>
    <property type="molecule type" value="Genomic_DNA"/>
</dbReference>
<organism evidence="1 2">
    <name type="scientific">Steinernema carpocapsae</name>
    <name type="common">Entomopathogenic nematode</name>
    <dbReference type="NCBI Taxonomy" id="34508"/>
    <lineage>
        <taxon>Eukaryota</taxon>
        <taxon>Metazoa</taxon>
        <taxon>Ecdysozoa</taxon>
        <taxon>Nematoda</taxon>
        <taxon>Chromadorea</taxon>
        <taxon>Rhabditida</taxon>
        <taxon>Tylenchina</taxon>
        <taxon>Panagrolaimomorpha</taxon>
        <taxon>Strongyloidoidea</taxon>
        <taxon>Steinernematidae</taxon>
        <taxon>Steinernema</taxon>
    </lineage>
</organism>
<proteinExistence type="predicted"/>
<dbReference type="OrthoDB" id="20865at2759"/>
<accession>A0A4V6I7M4</accession>
<dbReference type="PANTHER" id="PTHR31058:SF2">
    <property type="entry name" value="ZINC FINGER C4H2 DOMAIN-CONTAINING PROTEIN"/>
    <property type="match status" value="1"/>
</dbReference>
<gene>
    <name evidence="1" type="ORF">L596_002143</name>
</gene>
<dbReference type="Proteomes" id="UP000298663">
    <property type="component" value="Chromosome X"/>
</dbReference>
<dbReference type="PANTHER" id="PTHR31058">
    <property type="entry name" value="ZINC FINGER C4H2 DOMAIN-CONTAINING PROTEIN"/>
    <property type="match status" value="1"/>
</dbReference>
<reference evidence="1 2" key="2">
    <citation type="journal article" date="2019" name="G3 (Bethesda)">
        <title>Hybrid Assembly of the Genome of the Entomopathogenic Nematode Steinernema carpocapsae Identifies the X-Chromosome.</title>
        <authorList>
            <person name="Serra L."/>
            <person name="Macchietto M."/>
            <person name="Macias-Munoz A."/>
            <person name="McGill C.J."/>
            <person name="Rodriguez I.M."/>
            <person name="Rodriguez B."/>
            <person name="Murad R."/>
            <person name="Mortazavi A."/>
        </authorList>
    </citation>
    <scope>NUCLEOTIDE SEQUENCE [LARGE SCALE GENOMIC DNA]</scope>
    <source>
        <strain evidence="1 2">ALL</strain>
    </source>
</reference>
<evidence type="ECO:0008006" key="3">
    <source>
        <dbReference type="Google" id="ProtNLM"/>
    </source>
</evidence>